<protein>
    <recommendedName>
        <fullName evidence="5">Integral membrane protein</fullName>
    </recommendedName>
</protein>
<name>A0A1Y1W1W4_9FUNG</name>
<dbReference type="SUPFAM" id="SSF103481">
    <property type="entry name" value="Multidrug resistance efflux transporter EmrE"/>
    <property type="match status" value="1"/>
</dbReference>
<dbReference type="Proteomes" id="UP000193922">
    <property type="component" value="Unassembled WGS sequence"/>
</dbReference>
<dbReference type="EMBL" id="MCFD01000012">
    <property type="protein sequence ID" value="ORX67520.1"/>
    <property type="molecule type" value="Genomic_DNA"/>
</dbReference>
<keyword evidence="2" id="KW-0732">Signal</keyword>
<evidence type="ECO:0000256" key="2">
    <source>
        <dbReference type="SAM" id="SignalP"/>
    </source>
</evidence>
<gene>
    <name evidence="3" type="ORF">DL89DRAFT_285543</name>
</gene>
<keyword evidence="4" id="KW-1185">Reference proteome</keyword>
<reference evidence="3 4" key="1">
    <citation type="submission" date="2016-07" db="EMBL/GenBank/DDBJ databases">
        <title>Pervasive Adenine N6-methylation of Active Genes in Fungi.</title>
        <authorList>
            <consortium name="DOE Joint Genome Institute"/>
            <person name="Mondo S.J."/>
            <person name="Dannebaum R.O."/>
            <person name="Kuo R.C."/>
            <person name="Labutti K."/>
            <person name="Haridas S."/>
            <person name="Kuo A."/>
            <person name="Salamov A."/>
            <person name="Ahrendt S.R."/>
            <person name="Lipzen A."/>
            <person name="Sullivan W."/>
            <person name="Andreopoulos W.B."/>
            <person name="Clum A."/>
            <person name="Lindquist E."/>
            <person name="Daum C."/>
            <person name="Ramamoorthy G.K."/>
            <person name="Gryganskyi A."/>
            <person name="Culley D."/>
            <person name="Magnuson J.K."/>
            <person name="James T.Y."/>
            <person name="O'Malley M.A."/>
            <person name="Stajich J.E."/>
            <person name="Spatafora J.W."/>
            <person name="Visel A."/>
            <person name="Grigoriev I.V."/>
        </authorList>
    </citation>
    <scope>NUCLEOTIDE SEQUENCE [LARGE SCALE GENOMIC DNA]</scope>
    <source>
        <strain evidence="3 4">ATCC 12442</strain>
    </source>
</reference>
<dbReference type="PANTHER" id="PTHR13146:SF0">
    <property type="entry name" value="SOLUTE CARRIER FAMILY 35 MEMBER F6"/>
    <property type="match status" value="1"/>
</dbReference>
<accession>A0A1Y1W1W4</accession>
<feature type="transmembrane region" description="Helical" evidence="1">
    <location>
        <begin position="60"/>
        <end position="82"/>
    </location>
</feature>
<dbReference type="AlphaFoldDB" id="A0A1Y1W1W4"/>
<feature type="transmembrane region" description="Helical" evidence="1">
    <location>
        <begin position="220"/>
        <end position="239"/>
    </location>
</feature>
<dbReference type="STRING" id="61395.A0A1Y1W1W4"/>
<dbReference type="OrthoDB" id="29773at2759"/>
<keyword evidence="1" id="KW-1133">Transmembrane helix</keyword>
<feature type="chain" id="PRO_5013367755" description="Integral membrane protein" evidence="2">
    <location>
        <begin position="30"/>
        <end position="387"/>
    </location>
</feature>
<proteinExistence type="predicted"/>
<dbReference type="InterPro" id="IPR037185">
    <property type="entry name" value="EmrE-like"/>
</dbReference>
<evidence type="ECO:0000313" key="4">
    <source>
        <dbReference type="Proteomes" id="UP000193922"/>
    </source>
</evidence>
<keyword evidence="1" id="KW-0472">Membrane</keyword>
<feature type="transmembrane region" description="Helical" evidence="1">
    <location>
        <begin position="158"/>
        <end position="177"/>
    </location>
</feature>
<dbReference type="GeneID" id="63806477"/>
<feature type="transmembrane region" description="Helical" evidence="1">
    <location>
        <begin position="251"/>
        <end position="276"/>
    </location>
</feature>
<dbReference type="PANTHER" id="PTHR13146">
    <property type="match status" value="1"/>
</dbReference>
<comment type="caution">
    <text evidence="3">The sequence shown here is derived from an EMBL/GenBank/DDBJ whole genome shotgun (WGS) entry which is preliminary data.</text>
</comment>
<feature type="transmembrane region" description="Helical" evidence="1">
    <location>
        <begin position="306"/>
        <end position="326"/>
    </location>
</feature>
<feature type="signal peptide" evidence="2">
    <location>
        <begin position="1"/>
        <end position="29"/>
    </location>
</feature>
<organism evidence="3 4">
    <name type="scientific">Linderina pennispora</name>
    <dbReference type="NCBI Taxonomy" id="61395"/>
    <lineage>
        <taxon>Eukaryota</taxon>
        <taxon>Fungi</taxon>
        <taxon>Fungi incertae sedis</taxon>
        <taxon>Zoopagomycota</taxon>
        <taxon>Kickxellomycotina</taxon>
        <taxon>Kickxellomycetes</taxon>
        <taxon>Kickxellales</taxon>
        <taxon>Kickxellaceae</taxon>
        <taxon>Linderina</taxon>
    </lineage>
</organism>
<evidence type="ECO:0000256" key="1">
    <source>
        <dbReference type="SAM" id="Phobius"/>
    </source>
</evidence>
<keyword evidence="1" id="KW-0812">Transmembrane</keyword>
<dbReference type="GO" id="GO:0016020">
    <property type="term" value="C:membrane"/>
    <property type="evidence" value="ECO:0007669"/>
    <property type="project" value="TreeGrafter"/>
</dbReference>
<dbReference type="RefSeq" id="XP_040741407.1">
    <property type="nucleotide sequence ID" value="XM_040889829.1"/>
</dbReference>
<evidence type="ECO:0008006" key="5">
    <source>
        <dbReference type="Google" id="ProtNLM"/>
    </source>
</evidence>
<evidence type="ECO:0000313" key="3">
    <source>
        <dbReference type="EMBL" id="ORX67520.1"/>
    </source>
</evidence>
<feature type="transmembrane region" description="Helical" evidence="1">
    <location>
        <begin position="129"/>
        <end position="152"/>
    </location>
</feature>
<feature type="transmembrane region" description="Helical" evidence="1">
    <location>
        <begin position="184"/>
        <end position="200"/>
    </location>
</feature>
<sequence>MPRNRHAAPQLSPLRRLLLTLALLVSTAAGTILQKVQNRTCIENCSPEDTETPVYFEQPVLQTIFMFGGEFLCLAVPLYQALRTKRASVKRVGVAGSAAEALLEGSGAAHTVEAPSTQELPSMKGIEYLALWIPAAMDVIDSALMFALFLYVPPSLFLILRGLGVVFAGILASRFLGRTLSPKQIASLAIVFSGVLISMAPDTTSRESTPTTVSTQGSVALGILLALVAQFFGGAQGVVEEAIFAHYAIEPILLAGFEGMFGLVTIAGFFSVFYLVTGSKYAGGLLDIPLAVHQMVATPRVLQTMLMFWVSRAFAYYFSLAFTRYMGATSRLTCRLVPHCDCVDDIASHGLGSIQLCSCCWVFHLSLRLCRVRWLRQATVLWLAKFS</sequence>